<organism evidence="1">
    <name type="scientific">viral metagenome</name>
    <dbReference type="NCBI Taxonomy" id="1070528"/>
    <lineage>
        <taxon>unclassified sequences</taxon>
        <taxon>metagenomes</taxon>
        <taxon>organismal metagenomes</taxon>
    </lineage>
</organism>
<evidence type="ECO:0000313" key="1">
    <source>
        <dbReference type="EMBL" id="QJA89388.1"/>
    </source>
</evidence>
<gene>
    <name evidence="1" type="ORF">MM415B02558_0006</name>
</gene>
<accession>A0A6M3L8E4</accession>
<sequence length="67" mass="7527">MDAAPLVTVPVELTDIKYDDNGAFSVKMKDPYDTVMATFYLPKDIFVKIIKSSDHGFKIAIFADDRP</sequence>
<dbReference type="AlphaFoldDB" id="A0A6M3L8E4"/>
<name>A0A6M3L8E4_9ZZZZ</name>
<reference evidence="1" key="1">
    <citation type="submission" date="2020-03" db="EMBL/GenBank/DDBJ databases">
        <title>The deep terrestrial virosphere.</title>
        <authorList>
            <person name="Holmfeldt K."/>
            <person name="Nilsson E."/>
            <person name="Simone D."/>
            <person name="Lopez-Fernandez M."/>
            <person name="Wu X."/>
            <person name="de Brujin I."/>
            <person name="Lundin D."/>
            <person name="Andersson A."/>
            <person name="Bertilsson S."/>
            <person name="Dopson M."/>
        </authorList>
    </citation>
    <scope>NUCLEOTIDE SEQUENCE</scope>
    <source>
        <strain evidence="1">MM415B02558</strain>
    </source>
</reference>
<proteinExistence type="predicted"/>
<dbReference type="EMBL" id="MT142843">
    <property type="protein sequence ID" value="QJA89388.1"/>
    <property type="molecule type" value="Genomic_DNA"/>
</dbReference>
<protein>
    <submittedName>
        <fullName evidence="1">Uncharacterized protein</fullName>
    </submittedName>
</protein>